<evidence type="ECO:0000259" key="3">
    <source>
        <dbReference type="PROSITE" id="PS50011"/>
    </source>
</evidence>
<feature type="compositionally biased region" description="Basic and acidic residues" evidence="2">
    <location>
        <begin position="773"/>
        <end position="806"/>
    </location>
</feature>
<evidence type="ECO:0000256" key="1">
    <source>
        <dbReference type="ARBA" id="ARBA00012513"/>
    </source>
</evidence>
<dbReference type="AlphaFoldDB" id="A0A167XWT0"/>
<organism evidence="4 5">
    <name type="scientific">Niveomyces insectorum RCEF 264</name>
    <dbReference type="NCBI Taxonomy" id="1081102"/>
    <lineage>
        <taxon>Eukaryota</taxon>
        <taxon>Fungi</taxon>
        <taxon>Dikarya</taxon>
        <taxon>Ascomycota</taxon>
        <taxon>Pezizomycotina</taxon>
        <taxon>Sordariomycetes</taxon>
        <taxon>Hypocreomycetidae</taxon>
        <taxon>Hypocreales</taxon>
        <taxon>Cordycipitaceae</taxon>
        <taxon>Niveomyces</taxon>
    </lineage>
</organism>
<dbReference type="Gene3D" id="1.10.510.10">
    <property type="entry name" value="Transferase(Phosphotransferase) domain 1"/>
    <property type="match status" value="1"/>
</dbReference>
<feature type="compositionally biased region" description="Low complexity" evidence="2">
    <location>
        <begin position="390"/>
        <end position="410"/>
    </location>
</feature>
<sequence length="844" mass="91153">MAAAAGWGRGPGAGLQAGAGPDAAAAVTKTLAALHDLAAAVNLFPDRLHSKEQLGEHQRTLAQTGGSVECTGGTGESVQFRVCEKVGEGTFCVVYRGELPADDSSEQGNSKPVAIKFLRNEFRMYKRFNNCPGIVNIYSFGELDFHKVLIMDLLGPSLETLFQRCGRRFSIRTVAMIAKQMISRIQTIHEHGLIYRDIKPENFLMGLPHTDAADVVHLIDFGMAKLYRDPDTKEHIRYGEAQSLSGTARYMSINAHCRHNQSRRDDLEALGHVFMYFLRGSLPWQGVKAAQRDVRYDLMCERKQATTIADLCGDFPPEFAQYLAYARGLSFDGDPDYDHLQCLFDRVLADLGDEHDTTYDWVKLGAQATESGDDHNDGVAGQRPPSPKPAAAGNAVGGVPSSPAPVAGAPKTGTDDEGKDQTLRPTTPPRLEAGSRRGPIVVPPPASPPVGKRRRSDFASDLQPPTRVRLKKAAFGFYDGDVQRALNALYRDVIAKRYAFHRAVGRGGGGRSGVSSTDHARAAAAAALVSLRSSTPGSYRRPLTAHSARMEGASTVLSPSFAETLDTTLGKVISELEALSDKLLQDGDWTGADRVRQLLAQVIASVKQEIQRVQQLQVEQVERQTQQGEEEQTKDAGDPSDGAPAGRQRTTADAVSGVDHVVPQEQGALRPAEQTSERGAGSVGRRHVLMERLGPAPEDLLEVDDDDGGDDEPNYESILSYPALVQGRSHGHDGGRIAARPSATTTPIEANALRVTRPSTSAAARTEATGRPSNDDTKAQLPADNDKTHQEKKKETAQGDDNKAATDGDDDDDAEDDTNSTFALVYRSAAGQQKVLQLAKDKSR</sequence>
<keyword evidence="4" id="KW-0808">Transferase</keyword>
<evidence type="ECO:0000313" key="4">
    <source>
        <dbReference type="EMBL" id="OAA65507.1"/>
    </source>
</evidence>
<protein>
    <recommendedName>
        <fullName evidence="1">non-specific serine/threonine protein kinase</fullName>
        <ecNumber evidence="1">2.7.11.1</ecNumber>
    </recommendedName>
</protein>
<gene>
    <name evidence="4" type="ORF">SPI_02294</name>
</gene>
<evidence type="ECO:0000256" key="2">
    <source>
        <dbReference type="SAM" id="MobiDB-lite"/>
    </source>
</evidence>
<dbReference type="InterPro" id="IPR050235">
    <property type="entry name" value="CK1_Ser-Thr_kinase"/>
</dbReference>
<proteinExistence type="predicted"/>
<feature type="domain" description="Protein kinase" evidence="3">
    <location>
        <begin position="80"/>
        <end position="348"/>
    </location>
</feature>
<feature type="compositionally biased region" description="Basic and acidic residues" evidence="2">
    <location>
        <begin position="413"/>
        <end position="422"/>
    </location>
</feature>
<dbReference type="Pfam" id="PF00069">
    <property type="entry name" value="Pkinase"/>
    <property type="match status" value="1"/>
</dbReference>
<dbReference type="STRING" id="1081102.A0A167XWT0"/>
<dbReference type="InterPro" id="IPR011009">
    <property type="entry name" value="Kinase-like_dom_sf"/>
</dbReference>
<dbReference type="InterPro" id="IPR000719">
    <property type="entry name" value="Prot_kinase_dom"/>
</dbReference>
<dbReference type="GO" id="GO:0005524">
    <property type="term" value="F:ATP binding"/>
    <property type="evidence" value="ECO:0007669"/>
    <property type="project" value="InterPro"/>
</dbReference>
<dbReference type="FunFam" id="1.10.510.10:FF:001123">
    <property type="entry name" value="CK1/CK1/CK1-D protein kinase"/>
    <property type="match status" value="1"/>
</dbReference>
<dbReference type="PANTHER" id="PTHR11909">
    <property type="entry name" value="CASEIN KINASE-RELATED"/>
    <property type="match status" value="1"/>
</dbReference>
<dbReference type="OrthoDB" id="5241395at2759"/>
<reference evidence="4 5" key="1">
    <citation type="journal article" date="2016" name="Genome Biol. Evol.">
        <title>Divergent and convergent evolution of fungal pathogenicity.</title>
        <authorList>
            <person name="Shang Y."/>
            <person name="Xiao G."/>
            <person name="Zheng P."/>
            <person name="Cen K."/>
            <person name="Zhan S."/>
            <person name="Wang C."/>
        </authorList>
    </citation>
    <scope>NUCLEOTIDE SEQUENCE [LARGE SCALE GENOMIC DNA]</scope>
    <source>
        <strain evidence="4 5">RCEF 264</strain>
    </source>
</reference>
<keyword evidence="5" id="KW-1185">Reference proteome</keyword>
<feature type="compositionally biased region" description="Acidic residues" evidence="2">
    <location>
        <begin position="807"/>
        <end position="818"/>
    </location>
</feature>
<comment type="caution">
    <text evidence="4">The sequence shown here is derived from an EMBL/GenBank/DDBJ whole genome shotgun (WGS) entry which is preliminary data.</text>
</comment>
<dbReference type="GO" id="GO:0004674">
    <property type="term" value="F:protein serine/threonine kinase activity"/>
    <property type="evidence" value="ECO:0007669"/>
    <property type="project" value="UniProtKB-EC"/>
</dbReference>
<keyword evidence="4" id="KW-0418">Kinase</keyword>
<name>A0A167XWT0_9HYPO</name>
<evidence type="ECO:0000313" key="5">
    <source>
        <dbReference type="Proteomes" id="UP000076874"/>
    </source>
</evidence>
<feature type="region of interest" description="Disordered" evidence="2">
    <location>
        <begin position="622"/>
        <end position="820"/>
    </location>
</feature>
<dbReference type="SMART" id="SM00220">
    <property type="entry name" value="S_TKc"/>
    <property type="match status" value="1"/>
</dbReference>
<feature type="region of interest" description="Disordered" evidence="2">
    <location>
        <begin position="369"/>
        <end position="461"/>
    </location>
</feature>
<dbReference type="EC" id="2.7.11.1" evidence="1"/>
<accession>A0A167XWT0</accession>
<dbReference type="Proteomes" id="UP000076874">
    <property type="component" value="Unassembled WGS sequence"/>
</dbReference>
<dbReference type="SUPFAM" id="SSF56112">
    <property type="entry name" value="Protein kinase-like (PK-like)"/>
    <property type="match status" value="1"/>
</dbReference>
<dbReference type="CDD" id="cd14016">
    <property type="entry name" value="STKc_CK1"/>
    <property type="match status" value="1"/>
</dbReference>
<dbReference type="EMBL" id="AZHD01000003">
    <property type="protein sequence ID" value="OAA65507.1"/>
    <property type="molecule type" value="Genomic_DNA"/>
</dbReference>
<dbReference type="InterPro" id="IPR008271">
    <property type="entry name" value="Ser/Thr_kinase_AS"/>
</dbReference>
<feature type="compositionally biased region" description="Acidic residues" evidence="2">
    <location>
        <begin position="699"/>
        <end position="714"/>
    </location>
</feature>
<dbReference type="PROSITE" id="PS00108">
    <property type="entry name" value="PROTEIN_KINASE_ST"/>
    <property type="match status" value="1"/>
</dbReference>
<dbReference type="PROSITE" id="PS50011">
    <property type="entry name" value="PROTEIN_KINASE_DOM"/>
    <property type="match status" value="1"/>
</dbReference>